<dbReference type="EMBL" id="LT838272">
    <property type="protein sequence ID" value="SMB90460.1"/>
    <property type="molecule type" value="Genomic_DNA"/>
</dbReference>
<name>A0A1W1VB95_9FIRM</name>
<keyword evidence="5" id="KW-1185">Reference proteome</keyword>
<dbReference type="GO" id="GO:0016836">
    <property type="term" value="F:hydro-lyase activity"/>
    <property type="evidence" value="ECO:0007669"/>
    <property type="project" value="UniProtKB-ARBA"/>
</dbReference>
<dbReference type="STRING" id="698762.SAMN00808754_0292"/>
<keyword evidence="3" id="KW-0411">Iron-sulfur</keyword>
<evidence type="ECO:0000256" key="1">
    <source>
        <dbReference type="ARBA" id="ARBA00001966"/>
    </source>
</evidence>
<dbReference type="Gene3D" id="3.40.50.11890">
    <property type="match status" value="1"/>
</dbReference>
<dbReference type="RefSeq" id="WP_084663339.1">
    <property type="nucleotide sequence ID" value="NZ_LT838272.1"/>
</dbReference>
<keyword evidence="3" id="KW-0408">Iron</keyword>
<evidence type="ECO:0000313" key="4">
    <source>
        <dbReference type="EMBL" id="SMB90460.1"/>
    </source>
</evidence>
<evidence type="ECO:0000256" key="2">
    <source>
        <dbReference type="ARBA" id="ARBA00005806"/>
    </source>
</evidence>
<comment type="similarity">
    <text evidence="2">Belongs to the FldB/FldC dehydratase alpha/beta subunit family.</text>
</comment>
<gene>
    <name evidence="4" type="ORF">SAMN00808754_0292</name>
</gene>
<dbReference type="PANTHER" id="PTHR30548:SF2">
    <property type="entry name" value="2-HYDROXYACYL-COA DEHYDRATASE,D-COMPONENT"/>
    <property type="match status" value="1"/>
</dbReference>
<dbReference type="Gene3D" id="3.40.50.11900">
    <property type="match status" value="1"/>
</dbReference>
<accession>A0A1W1VB95</accession>
<dbReference type="AlphaFoldDB" id="A0A1W1VB95"/>
<dbReference type="Gene3D" id="1.20.1270.370">
    <property type="match status" value="1"/>
</dbReference>
<organism evidence="4 5">
    <name type="scientific">Thermanaeromonas toyohensis ToBE</name>
    <dbReference type="NCBI Taxonomy" id="698762"/>
    <lineage>
        <taxon>Bacteria</taxon>
        <taxon>Bacillati</taxon>
        <taxon>Bacillota</taxon>
        <taxon>Clostridia</taxon>
        <taxon>Neomoorellales</taxon>
        <taxon>Neomoorellaceae</taxon>
        <taxon>Thermanaeromonas</taxon>
    </lineage>
</organism>
<keyword evidence="3" id="KW-0479">Metal-binding</keyword>
<proteinExistence type="inferred from homology"/>
<dbReference type="GO" id="GO:0051536">
    <property type="term" value="F:iron-sulfur cluster binding"/>
    <property type="evidence" value="ECO:0007669"/>
    <property type="project" value="UniProtKB-KW"/>
</dbReference>
<dbReference type="InterPro" id="IPR010327">
    <property type="entry name" value="FldB/FldC_alpha/beta"/>
</dbReference>
<sequence>MKELYKSLRSALAVPLRRRAFSPWVINLVKRLVAISPHAFPWRATHLMVLKALDQVAAAYLRKRPVVWHNVFFPTEILYGLKVIPFAPEAASALAVGLGLASEAFQVGSTHWVGTDICSFHRLAIGLDLAGYFPAPDAVVCTSHLCDIAPHSLAWSSARHGKPFYLLDVPLRKGPGEASFIARQLKCIFFSLARDLGVSPDIEALVKAMEKSNEARRLLLKVKEIRREPPAVIRGEEAHGFLYLMLTSWGASLAKEVYQEWLEELKARRQERRWAIPQERFRLLWLHLRPYYPTEIFKILEEEGGAVVVFEEMHHVYWEELDTRRPFYSLALKVLGHQGLGFLDRRIKVILDMVREFKAQGVIHFAHWGCRQSTAGIRVLQEALRREGVAFLNLDGDCVDREKYAGGSVRTRLEAFLELLATGKVLH</sequence>
<comment type="cofactor">
    <cofactor evidence="1">
        <name>[4Fe-4S] cluster</name>
        <dbReference type="ChEBI" id="CHEBI:49883"/>
    </cofactor>
</comment>
<dbReference type="OrthoDB" id="9810278at2"/>
<evidence type="ECO:0000313" key="5">
    <source>
        <dbReference type="Proteomes" id="UP000192569"/>
    </source>
</evidence>
<protein>
    <submittedName>
        <fullName evidence="4">Benzoyl-CoA reductase/2-hydroxyglutaryl-CoA dehydratase subunit, BcrC/BadD/HgdB</fullName>
    </submittedName>
</protein>
<dbReference type="Pfam" id="PF06050">
    <property type="entry name" value="HGD-D"/>
    <property type="match status" value="1"/>
</dbReference>
<dbReference type="PANTHER" id="PTHR30548">
    <property type="entry name" value="2-HYDROXYGLUTARYL-COA DEHYDRATASE, D-COMPONENT-RELATED"/>
    <property type="match status" value="1"/>
</dbReference>
<reference evidence="4 5" key="1">
    <citation type="submission" date="2017-04" db="EMBL/GenBank/DDBJ databases">
        <authorList>
            <person name="Afonso C.L."/>
            <person name="Miller P.J."/>
            <person name="Scott M.A."/>
            <person name="Spackman E."/>
            <person name="Goraichik I."/>
            <person name="Dimitrov K.M."/>
            <person name="Suarez D.L."/>
            <person name="Swayne D.E."/>
        </authorList>
    </citation>
    <scope>NUCLEOTIDE SEQUENCE [LARGE SCALE GENOMIC DNA]</scope>
    <source>
        <strain evidence="4 5">ToBE</strain>
    </source>
</reference>
<dbReference type="Proteomes" id="UP000192569">
    <property type="component" value="Chromosome I"/>
</dbReference>
<evidence type="ECO:0000256" key="3">
    <source>
        <dbReference type="ARBA" id="ARBA00023014"/>
    </source>
</evidence>